<organism evidence="2 3">
    <name type="scientific">Steinernema carpocapsae</name>
    <name type="common">Entomopathogenic nematode</name>
    <dbReference type="NCBI Taxonomy" id="34508"/>
    <lineage>
        <taxon>Eukaryota</taxon>
        <taxon>Metazoa</taxon>
        <taxon>Ecdysozoa</taxon>
        <taxon>Nematoda</taxon>
        <taxon>Chromadorea</taxon>
        <taxon>Rhabditida</taxon>
        <taxon>Tylenchina</taxon>
        <taxon>Panagrolaimomorpha</taxon>
        <taxon>Strongyloidoidea</taxon>
        <taxon>Steinernematidae</taxon>
        <taxon>Steinernema</taxon>
    </lineage>
</organism>
<dbReference type="AlphaFoldDB" id="A0A4U5N285"/>
<evidence type="ECO:0000313" key="3">
    <source>
        <dbReference type="Proteomes" id="UP000298663"/>
    </source>
</evidence>
<reference evidence="2 3" key="1">
    <citation type="journal article" date="2015" name="Genome Biol.">
        <title>Comparative genomics of Steinernema reveals deeply conserved gene regulatory networks.</title>
        <authorList>
            <person name="Dillman A.R."/>
            <person name="Macchietto M."/>
            <person name="Porter C.F."/>
            <person name="Rogers A."/>
            <person name="Williams B."/>
            <person name="Antoshechkin I."/>
            <person name="Lee M.M."/>
            <person name="Goodwin Z."/>
            <person name="Lu X."/>
            <person name="Lewis E.E."/>
            <person name="Goodrich-Blair H."/>
            <person name="Stock S.P."/>
            <person name="Adams B.J."/>
            <person name="Sternberg P.W."/>
            <person name="Mortazavi A."/>
        </authorList>
    </citation>
    <scope>NUCLEOTIDE SEQUENCE [LARGE SCALE GENOMIC DNA]</scope>
    <source>
        <strain evidence="2 3">ALL</strain>
    </source>
</reference>
<feature type="chain" id="PRO_5020869351" evidence="1">
    <location>
        <begin position="18"/>
        <end position="139"/>
    </location>
</feature>
<name>A0A4U5N285_STECR</name>
<protein>
    <submittedName>
        <fullName evidence="2">Uncharacterized protein</fullName>
    </submittedName>
</protein>
<accession>A0A4U5N285</accession>
<keyword evidence="1" id="KW-0732">Signal</keyword>
<gene>
    <name evidence="2" type="ORF">L596_017634</name>
</gene>
<dbReference type="Proteomes" id="UP000298663">
    <property type="component" value="Unassembled WGS sequence"/>
</dbReference>
<dbReference type="EMBL" id="AZBU02000005">
    <property type="protein sequence ID" value="TKR76509.1"/>
    <property type="molecule type" value="Genomic_DNA"/>
</dbReference>
<evidence type="ECO:0000313" key="2">
    <source>
        <dbReference type="EMBL" id="TKR76509.1"/>
    </source>
</evidence>
<comment type="caution">
    <text evidence="2">The sequence shown here is derived from an EMBL/GenBank/DDBJ whole genome shotgun (WGS) entry which is preliminary data.</text>
</comment>
<keyword evidence="3" id="KW-1185">Reference proteome</keyword>
<feature type="signal peptide" evidence="1">
    <location>
        <begin position="1"/>
        <end position="17"/>
    </location>
</feature>
<evidence type="ECO:0000256" key="1">
    <source>
        <dbReference type="SAM" id="SignalP"/>
    </source>
</evidence>
<reference evidence="2 3" key="2">
    <citation type="journal article" date="2019" name="G3 (Bethesda)">
        <title>Hybrid Assembly of the Genome of the Entomopathogenic Nematode Steinernema carpocapsae Identifies the X-Chromosome.</title>
        <authorList>
            <person name="Serra L."/>
            <person name="Macchietto M."/>
            <person name="Macias-Munoz A."/>
            <person name="McGill C.J."/>
            <person name="Rodriguez I.M."/>
            <person name="Rodriguez B."/>
            <person name="Murad R."/>
            <person name="Mortazavi A."/>
        </authorList>
    </citation>
    <scope>NUCLEOTIDE SEQUENCE [LARGE SCALE GENOMIC DNA]</scope>
    <source>
        <strain evidence="2 3">ALL</strain>
    </source>
</reference>
<sequence length="139" mass="15190">MFTKLTILALLVSCTASVPIVLSEGVEKTVPVVDENAEFRFPCRKPSPECFDVPESIVQNVPIHHEPTTEIHPCTGPKVPPVVANCDRYKGRTTKINEVITKSSCQGPLNPAVMARCKDLGYDVVSEGQKKGVKFIRLG</sequence>
<proteinExistence type="predicted"/>